<dbReference type="AlphaFoldDB" id="A0A6L2LSK5"/>
<dbReference type="Pfam" id="PF14223">
    <property type="entry name" value="Retrotran_gag_2"/>
    <property type="match status" value="1"/>
</dbReference>
<organism evidence="2">
    <name type="scientific">Tanacetum cinerariifolium</name>
    <name type="common">Dalmatian daisy</name>
    <name type="synonym">Chrysanthemum cinerariifolium</name>
    <dbReference type="NCBI Taxonomy" id="118510"/>
    <lineage>
        <taxon>Eukaryota</taxon>
        <taxon>Viridiplantae</taxon>
        <taxon>Streptophyta</taxon>
        <taxon>Embryophyta</taxon>
        <taxon>Tracheophyta</taxon>
        <taxon>Spermatophyta</taxon>
        <taxon>Magnoliopsida</taxon>
        <taxon>eudicotyledons</taxon>
        <taxon>Gunneridae</taxon>
        <taxon>Pentapetalae</taxon>
        <taxon>asterids</taxon>
        <taxon>campanulids</taxon>
        <taxon>Asterales</taxon>
        <taxon>Asteraceae</taxon>
        <taxon>Asteroideae</taxon>
        <taxon>Anthemideae</taxon>
        <taxon>Anthemidinae</taxon>
        <taxon>Tanacetum</taxon>
    </lineage>
</organism>
<evidence type="ECO:0000256" key="1">
    <source>
        <dbReference type="SAM" id="MobiDB-lite"/>
    </source>
</evidence>
<sequence>MLMQVAQYTTAKEVWNSIKVKHIRADLVQKARLQTLRSELETLKLKPNESANEFAGKLSSIQAKFKSLGGTLKDNVLVRKLLNSVPKKFLPIVASIEQYQKIDTMQFEEAVERIIAFKERLKSQDEPKNNYQNKLQLASSNNQGGSRGHGRNFTKNKSSYGKGTSRGSIHKSKLKFYEFGEHGHFAKECTKWIDKKKDKEQEALLISDDEGPTLL</sequence>
<dbReference type="PANTHER" id="PTHR35317:SF41">
    <property type="entry name" value="RNA-DIRECTED DNA POLYMERASE"/>
    <property type="match status" value="1"/>
</dbReference>
<accession>A0A6L2LSK5</accession>
<name>A0A6L2LSK5_TANCI</name>
<feature type="region of interest" description="Disordered" evidence="1">
    <location>
        <begin position="137"/>
        <end position="167"/>
    </location>
</feature>
<feature type="compositionally biased region" description="Polar residues" evidence="1">
    <location>
        <begin position="155"/>
        <end position="167"/>
    </location>
</feature>
<proteinExistence type="predicted"/>
<dbReference type="PANTHER" id="PTHR35317">
    <property type="entry name" value="OS04G0629600 PROTEIN"/>
    <property type="match status" value="1"/>
</dbReference>
<reference evidence="2" key="1">
    <citation type="journal article" date="2019" name="Sci. Rep.">
        <title>Draft genome of Tanacetum cinerariifolium, the natural source of mosquito coil.</title>
        <authorList>
            <person name="Yamashiro T."/>
            <person name="Shiraishi A."/>
            <person name="Satake H."/>
            <person name="Nakayama K."/>
        </authorList>
    </citation>
    <scope>NUCLEOTIDE SEQUENCE</scope>
</reference>
<protein>
    <submittedName>
        <fullName evidence="2">Zinc finger, CCHC-type</fullName>
    </submittedName>
</protein>
<dbReference type="EMBL" id="BKCJ010004969">
    <property type="protein sequence ID" value="GEU64129.1"/>
    <property type="molecule type" value="Genomic_DNA"/>
</dbReference>
<evidence type="ECO:0000313" key="2">
    <source>
        <dbReference type="EMBL" id="GEU64129.1"/>
    </source>
</evidence>
<comment type="caution">
    <text evidence="2">The sequence shown here is derived from an EMBL/GenBank/DDBJ whole genome shotgun (WGS) entry which is preliminary data.</text>
</comment>
<gene>
    <name evidence="2" type="ORF">Tci_036107</name>
</gene>